<accession>A0A0F9GCG3</accession>
<evidence type="ECO:0000313" key="1">
    <source>
        <dbReference type="EMBL" id="KKL60817.1"/>
    </source>
</evidence>
<protein>
    <submittedName>
        <fullName evidence="1">Uncharacterized protein</fullName>
    </submittedName>
</protein>
<dbReference type="AlphaFoldDB" id="A0A0F9GCG3"/>
<sequence length="53" mass="6411">MKNVEDLSQYSYEEHTKRLGFHETYYIICTSWDVRFGEDLEYMFGSADFNEKS</sequence>
<dbReference type="EMBL" id="LAZR01029022">
    <property type="protein sequence ID" value="KKL60817.1"/>
    <property type="molecule type" value="Genomic_DNA"/>
</dbReference>
<organism evidence="1">
    <name type="scientific">marine sediment metagenome</name>
    <dbReference type="NCBI Taxonomy" id="412755"/>
    <lineage>
        <taxon>unclassified sequences</taxon>
        <taxon>metagenomes</taxon>
        <taxon>ecological metagenomes</taxon>
    </lineage>
</organism>
<comment type="caution">
    <text evidence="1">The sequence shown here is derived from an EMBL/GenBank/DDBJ whole genome shotgun (WGS) entry which is preliminary data.</text>
</comment>
<gene>
    <name evidence="1" type="ORF">LCGC14_2201490</name>
</gene>
<reference evidence="1" key="1">
    <citation type="journal article" date="2015" name="Nature">
        <title>Complex archaea that bridge the gap between prokaryotes and eukaryotes.</title>
        <authorList>
            <person name="Spang A."/>
            <person name="Saw J.H."/>
            <person name="Jorgensen S.L."/>
            <person name="Zaremba-Niedzwiedzka K."/>
            <person name="Martijn J."/>
            <person name="Lind A.E."/>
            <person name="van Eijk R."/>
            <person name="Schleper C."/>
            <person name="Guy L."/>
            <person name="Ettema T.J."/>
        </authorList>
    </citation>
    <scope>NUCLEOTIDE SEQUENCE</scope>
</reference>
<name>A0A0F9GCG3_9ZZZZ</name>
<proteinExistence type="predicted"/>